<proteinExistence type="inferred from homology"/>
<evidence type="ECO:0000313" key="9">
    <source>
        <dbReference type="Proteomes" id="UP000188597"/>
    </source>
</evidence>
<evidence type="ECO:0000259" key="6">
    <source>
        <dbReference type="Pfam" id="PF01509"/>
    </source>
</evidence>
<accession>A0A1V3G642</accession>
<evidence type="ECO:0000259" key="7">
    <source>
        <dbReference type="Pfam" id="PF16198"/>
    </source>
</evidence>
<dbReference type="GO" id="GO:0160148">
    <property type="term" value="F:tRNA pseudouridine(55) synthase activity"/>
    <property type="evidence" value="ECO:0007669"/>
    <property type="project" value="UniProtKB-EC"/>
</dbReference>
<feature type="domain" description="Pseudouridine synthase II N-terminal" evidence="6">
    <location>
        <begin position="26"/>
        <end position="181"/>
    </location>
</feature>
<comment type="function">
    <text evidence="5">Responsible for synthesis of pseudouridine from uracil-55 in the psi GC loop of transfer RNAs.</text>
</comment>
<dbReference type="Proteomes" id="UP000188597">
    <property type="component" value="Unassembled WGS sequence"/>
</dbReference>
<dbReference type="InterPro" id="IPR032819">
    <property type="entry name" value="TruB_C"/>
</dbReference>
<sequence length="304" mass="34006">MTARQGILALKKPAGMTSHDCVGKIRRIFSTKKVGHTGTLDPEVTGVLPICIGRATKIAEYMSDFGKEYIGEVTLGFSTETEDAHGEKVMEKLVEEDIDFGKIKEIIKSLTGEIEQVPPMYSAVKVNGKKLYEYARQGIQVERPKRKVTIYELELLNKEDILRKENPVFSFRVKCSKGTYVRTLAVAIGEKLGYPAHMSSLIRTASGPFTLNDCVTFEELENTESSFLDNYLFPLEEGITHFPKWTVDEETEAQVRNGSVLPKPKELEQSPFGVYNEEGKCLAIYQLHPSKPGLIKPAKVLAIE</sequence>
<dbReference type="EC" id="5.4.99.25" evidence="5"/>
<keyword evidence="3 5" id="KW-0819">tRNA processing</keyword>
<evidence type="ECO:0000256" key="1">
    <source>
        <dbReference type="ARBA" id="ARBA00000385"/>
    </source>
</evidence>
<evidence type="ECO:0000256" key="5">
    <source>
        <dbReference type="HAMAP-Rule" id="MF_01080"/>
    </source>
</evidence>
<evidence type="ECO:0000256" key="4">
    <source>
        <dbReference type="ARBA" id="ARBA00023235"/>
    </source>
</evidence>
<comment type="similarity">
    <text evidence="2 5">Belongs to the pseudouridine synthase TruB family. Type 1 subfamily.</text>
</comment>
<dbReference type="PANTHER" id="PTHR13767">
    <property type="entry name" value="TRNA-PSEUDOURIDINE SYNTHASE"/>
    <property type="match status" value="1"/>
</dbReference>
<dbReference type="NCBIfam" id="TIGR00431">
    <property type="entry name" value="TruB"/>
    <property type="match status" value="1"/>
</dbReference>
<evidence type="ECO:0000256" key="3">
    <source>
        <dbReference type="ARBA" id="ARBA00022694"/>
    </source>
</evidence>
<evidence type="ECO:0000313" key="8">
    <source>
        <dbReference type="EMBL" id="OOE11888.1"/>
    </source>
</evidence>
<name>A0A1V3G642_9BACL</name>
<gene>
    <name evidence="5" type="primary">truB</name>
    <name evidence="8" type="ORF">UN64_07140</name>
</gene>
<dbReference type="CDD" id="cd02573">
    <property type="entry name" value="PseudoU_synth_EcTruB"/>
    <property type="match status" value="1"/>
</dbReference>
<dbReference type="PANTHER" id="PTHR13767:SF2">
    <property type="entry name" value="PSEUDOURIDYLATE SYNTHASE TRUB1"/>
    <property type="match status" value="1"/>
</dbReference>
<organism evidence="8 9">
    <name type="scientific">Fictibacillus arsenicus</name>
    <dbReference type="NCBI Taxonomy" id="255247"/>
    <lineage>
        <taxon>Bacteria</taxon>
        <taxon>Bacillati</taxon>
        <taxon>Bacillota</taxon>
        <taxon>Bacilli</taxon>
        <taxon>Bacillales</taxon>
        <taxon>Fictibacillaceae</taxon>
        <taxon>Fictibacillus</taxon>
    </lineage>
</organism>
<protein>
    <recommendedName>
        <fullName evidence="5">tRNA pseudouridine synthase B</fullName>
        <ecNumber evidence="5">5.4.99.25</ecNumber>
    </recommendedName>
    <alternativeName>
        <fullName evidence="5">tRNA pseudouridine(55) synthase</fullName>
        <shortName evidence="5">Psi55 synthase</shortName>
    </alternativeName>
    <alternativeName>
        <fullName evidence="5">tRNA pseudouridylate synthase</fullName>
    </alternativeName>
    <alternativeName>
        <fullName evidence="5">tRNA-uridine isomerase</fullName>
    </alternativeName>
</protein>
<dbReference type="InterPro" id="IPR002501">
    <property type="entry name" value="PsdUridine_synth_N"/>
</dbReference>
<evidence type="ECO:0000256" key="2">
    <source>
        <dbReference type="ARBA" id="ARBA00005642"/>
    </source>
</evidence>
<dbReference type="SUPFAM" id="SSF55120">
    <property type="entry name" value="Pseudouridine synthase"/>
    <property type="match status" value="1"/>
</dbReference>
<dbReference type="Pfam" id="PF01509">
    <property type="entry name" value="TruB_N"/>
    <property type="match status" value="1"/>
</dbReference>
<dbReference type="AlphaFoldDB" id="A0A1V3G642"/>
<comment type="catalytic activity">
    <reaction evidence="1 5">
        <text>uridine(55) in tRNA = pseudouridine(55) in tRNA</text>
        <dbReference type="Rhea" id="RHEA:42532"/>
        <dbReference type="Rhea" id="RHEA-COMP:10101"/>
        <dbReference type="Rhea" id="RHEA-COMP:10102"/>
        <dbReference type="ChEBI" id="CHEBI:65314"/>
        <dbReference type="ChEBI" id="CHEBI:65315"/>
        <dbReference type="EC" id="5.4.99.25"/>
    </reaction>
</comment>
<dbReference type="Pfam" id="PF16198">
    <property type="entry name" value="TruB_C_2"/>
    <property type="match status" value="1"/>
</dbReference>
<dbReference type="RefSeq" id="WP_245801985.1">
    <property type="nucleotide sequence ID" value="NZ_MQMF01000002.1"/>
</dbReference>
<dbReference type="InterPro" id="IPR014780">
    <property type="entry name" value="tRNA_psdUridine_synth_TruB"/>
</dbReference>
<keyword evidence="4 5" id="KW-0413">Isomerase</keyword>
<dbReference type="GO" id="GO:1990481">
    <property type="term" value="P:mRNA pseudouridine synthesis"/>
    <property type="evidence" value="ECO:0007669"/>
    <property type="project" value="TreeGrafter"/>
</dbReference>
<dbReference type="GO" id="GO:0003723">
    <property type="term" value="F:RNA binding"/>
    <property type="evidence" value="ECO:0007669"/>
    <property type="project" value="InterPro"/>
</dbReference>
<feature type="domain" description="tRNA pseudouridylate synthase B C-terminal" evidence="7">
    <location>
        <begin position="182"/>
        <end position="238"/>
    </location>
</feature>
<dbReference type="HAMAP" id="MF_01080">
    <property type="entry name" value="TruB_bact"/>
    <property type="match status" value="1"/>
</dbReference>
<reference evidence="8 9" key="1">
    <citation type="submission" date="2016-11" db="EMBL/GenBank/DDBJ databases">
        <authorList>
            <person name="Jaros S."/>
            <person name="Januszkiewicz K."/>
            <person name="Wedrychowicz H."/>
        </authorList>
    </citation>
    <scope>NUCLEOTIDE SEQUENCE [LARGE SCALE GENOMIC DNA]</scope>
    <source>
        <strain evidence="8 9">Con a/3</strain>
    </source>
</reference>
<dbReference type="GO" id="GO:0031119">
    <property type="term" value="P:tRNA pseudouridine synthesis"/>
    <property type="evidence" value="ECO:0007669"/>
    <property type="project" value="UniProtKB-UniRule"/>
</dbReference>
<dbReference type="Gene3D" id="3.30.2350.10">
    <property type="entry name" value="Pseudouridine synthase"/>
    <property type="match status" value="1"/>
</dbReference>
<dbReference type="InterPro" id="IPR020103">
    <property type="entry name" value="PsdUridine_synth_cat_dom_sf"/>
</dbReference>
<dbReference type="FunFam" id="3.30.2350.10:FF:000011">
    <property type="entry name" value="tRNA pseudouridine synthase B"/>
    <property type="match status" value="1"/>
</dbReference>
<comment type="caution">
    <text evidence="8">The sequence shown here is derived from an EMBL/GenBank/DDBJ whole genome shotgun (WGS) entry which is preliminary data.</text>
</comment>
<dbReference type="EMBL" id="MQMF01000002">
    <property type="protein sequence ID" value="OOE11888.1"/>
    <property type="molecule type" value="Genomic_DNA"/>
</dbReference>
<feature type="active site" description="Nucleophile" evidence="5">
    <location>
        <position position="41"/>
    </location>
</feature>